<sequence length="117" mass="13578">MARVELTSRKVLAQGMRKVEAGHHRRVLVLEATLQRGLRRVREERTSNSKKDLAHDEAHRAITRRRSAMSDQEAKCNHVDYYPKSNDRANQNIYGEKALDPSGRIYNKVERDDQHSV</sequence>
<organism evidence="2 3">
    <name type="scientific">Aspergillus tanneri</name>
    <dbReference type="NCBI Taxonomy" id="1220188"/>
    <lineage>
        <taxon>Eukaryota</taxon>
        <taxon>Fungi</taxon>
        <taxon>Dikarya</taxon>
        <taxon>Ascomycota</taxon>
        <taxon>Pezizomycotina</taxon>
        <taxon>Eurotiomycetes</taxon>
        <taxon>Eurotiomycetidae</taxon>
        <taxon>Eurotiales</taxon>
        <taxon>Aspergillaceae</taxon>
        <taxon>Aspergillus</taxon>
        <taxon>Aspergillus subgen. Circumdati</taxon>
    </lineage>
</organism>
<dbReference type="RefSeq" id="XP_033424528.1">
    <property type="nucleotide sequence ID" value="XM_033573976.1"/>
</dbReference>
<name>A0A5M9MRI1_9EURO</name>
<gene>
    <name evidence="2" type="ORF">ATNIH1004_009384</name>
</gene>
<feature type="region of interest" description="Disordered" evidence="1">
    <location>
        <begin position="41"/>
        <end position="96"/>
    </location>
</feature>
<reference evidence="2 3" key="1">
    <citation type="submission" date="2019-08" db="EMBL/GenBank/DDBJ databases">
        <title>The genome sequence of a newly discovered highly antifungal drug resistant Aspergillus species, Aspergillus tanneri NIH 1004.</title>
        <authorList>
            <person name="Mounaud S."/>
            <person name="Singh I."/>
            <person name="Joardar V."/>
            <person name="Pakala S."/>
            <person name="Pakala S."/>
            <person name="Venepally P."/>
            <person name="Chung J.K."/>
            <person name="Losada L."/>
            <person name="Nierman W.C."/>
        </authorList>
    </citation>
    <scope>NUCLEOTIDE SEQUENCE [LARGE SCALE GENOMIC DNA]</scope>
    <source>
        <strain evidence="2 3">NIH1004</strain>
    </source>
</reference>
<protein>
    <submittedName>
        <fullName evidence="2">Uncharacterized protein</fullName>
    </submittedName>
</protein>
<accession>A0A5M9MRI1</accession>
<dbReference type="EMBL" id="QUQM01000006">
    <property type="protein sequence ID" value="KAA8645167.1"/>
    <property type="molecule type" value="Genomic_DNA"/>
</dbReference>
<evidence type="ECO:0000256" key="1">
    <source>
        <dbReference type="SAM" id="MobiDB-lite"/>
    </source>
</evidence>
<dbReference type="GeneID" id="54332086"/>
<dbReference type="Proteomes" id="UP000324241">
    <property type="component" value="Unassembled WGS sequence"/>
</dbReference>
<evidence type="ECO:0000313" key="3">
    <source>
        <dbReference type="Proteomes" id="UP000324241"/>
    </source>
</evidence>
<evidence type="ECO:0000313" key="2">
    <source>
        <dbReference type="EMBL" id="KAA8645167.1"/>
    </source>
</evidence>
<proteinExistence type="predicted"/>
<feature type="compositionally biased region" description="Basic and acidic residues" evidence="1">
    <location>
        <begin position="41"/>
        <end position="60"/>
    </location>
</feature>
<dbReference type="AlphaFoldDB" id="A0A5M9MRI1"/>
<comment type="caution">
    <text evidence="2">The sequence shown here is derived from an EMBL/GenBank/DDBJ whole genome shotgun (WGS) entry which is preliminary data.</text>
</comment>